<dbReference type="GO" id="GO:0034727">
    <property type="term" value="P:piecemeal microautophagy of the nucleus"/>
    <property type="evidence" value="ECO:0007669"/>
    <property type="project" value="TreeGrafter"/>
</dbReference>
<feature type="compositionally biased region" description="Polar residues" evidence="2">
    <location>
        <begin position="571"/>
        <end position="582"/>
    </location>
</feature>
<dbReference type="GO" id="GO:1990316">
    <property type="term" value="C:Atg1/ULK1 kinase complex"/>
    <property type="evidence" value="ECO:0007669"/>
    <property type="project" value="InterPro"/>
</dbReference>
<evidence type="ECO:0000256" key="2">
    <source>
        <dbReference type="SAM" id="MobiDB-lite"/>
    </source>
</evidence>
<sequence length="728" mass="80552">MDIQNANVLRDKTDELMRRSISKIVQCILSSRVELLQQFKKINKHFHIETEDSEQVQKQIDKNIFARNGIRTLFVLEIHFDEGGELLGINTLVESWRFVFEPFKDVDTSFELPKLYRNVILLVRTLYSFLRNIPCYSVYKNFTRNRSSTSKLKYQFRICDFNSILSPSFSLSIPTKSFTFTSIPTPLGVLKLDVNYREDLSKEISISSQLGLDSQFIIKDYNNNHFKSTEPQPIQSQQQQLQQQQQQKSYYYGGSYGSNSNSNNPNIPAPSQSLPIKQQQTAQQQQQQPIYYPQSYGSGGGGSGGRNMSSNQLVSSDPYKPSSVGSSDSYDYYGGTNTVGSGGGLGSYNNSFAHQYLQQQQQQQDKQTNPIGIPGTNSNNNNTNIYGSSSSNKRNNNSPGGVNLVSSPQTSTSPPFFVNANNSASPFPKPSGAGGSSPPFSSGGGTSLLHQQMQQQQQQQQSQPSYPLTVRQVTPSSGTTNISPGQHRHRSISAPITIHQQQYQQLQQQQQQQQQLQTQSNSYRSGRSPPMNIHTGFSPPNYSGTSPPLYNYTNPLLNNNNSNNNNNTNYGSYGSQQNQVSSGGAGININLNSYSNSSSNNNSGVNNNSNNNNQTTTSSSSSFKNSINSKLSQIHGPLLLTDVHKELQVKNTIEPLTTQSAIDTEEPVFASAVSSSSKVNDSDVGEFVRLCKIAPPLKLFDTNYTTESPIKLDQDVLELSKIANNNTK</sequence>
<dbReference type="Proteomes" id="UP000001396">
    <property type="component" value="Unassembled WGS sequence"/>
</dbReference>
<dbReference type="STRING" id="670386.D3B1H5"/>
<feature type="compositionally biased region" description="Low complexity" evidence="2">
    <location>
        <begin position="546"/>
        <end position="570"/>
    </location>
</feature>
<dbReference type="Pfam" id="PF10033">
    <property type="entry name" value="ATG13"/>
    <property type="match status" value="1"/>
</dbReference>
<feature type="region of interest" description="Disordered" evidence="2">
    <location>
        <begin position="506"/>
        <end position="625"/>
    </location>
</feature>
<feature type="compositionally biased region" description="Polar residues" evidence="2">
    <location>
        <begin position="306"/>
        <end position="315"/>
    </location>
</feature>
<feature type="region of interest" description="Disordered" evidence="2">
    <location>
        <begin position="356"/>
        <end position="489"/>
    </location>
</feature>
<dbReference type="FunCoup" id="D3B1H5">
    <property type="interactions" value="602"/>
</dbReference>
<dbReference type="GO" id="GO:0000407">
    <property type="term" value="C:phagophore assembly site"/>
    <property type="evidence" value="ECO:0007669"/>
    <property type="project" value="TreeGrafter"/>
</dbReference>
<dbReference type="InParanoid" id="D3B1H5"/>
<dbReference type="OMA" id="NTIVESW"/>
<dbReference type="InterPro" id="IPR040182">
    <property type="entry name" value="ATG13"/>
</dbReference>
<evidence type="ECO:0000313" key="4">
    <source>
        <dbReference type="EMBL" id="EFA85149.1"/>
    </source>
</evidence>
<keyword evidence="1" id="KW-0072">Autophagy</keyword>
<dbReference type="GO" id="GO:0000423">
    <property type="term" value="P:mitophagy"/>
    <property type="evidence" value="ECO:0007669"/>
    <property type="project" value="TreeGrafter"/>
</dbReference>
<organism evidence="4 5">
    <name type="scientific">Heterostelium pallidum (strain ATCC 26659 / Pp 5 / PN500)</name>
    <name type="common">Cellular slime mold</name>
    <name type="synonym">Polysphondylium pallidum</name>
    <dbReference type="NCBI Taxonomy" id="670386"/>
    <lineage>
        <taxon>Eukaryota</taxon>
        <taxon>Amoebozoa</taxon>
        <taxon>Evosea</taxon>
        <taxon>Eumycetozoa</taxon>
        <taxon>Dictyostelia</taxon>
        <taxon>Acytosteliales</taxon>
        <taxon>Acytosteliaceae</taxon>
        <taxon>Heterostelium</taxon>
    </lineage>
</organism>
<dbReference type="RefSeq" id="XP_020437258.1">
    <property type="nucleotide sequence ID" value="XM_020573141.1"/>
</dbReference>
<proteinExistence type="predicted"/>
<comment type="caution">
    <text evidence="4">The sequence shown here is derived from an EMBL/GenBank/DDBJ whole genome shotgun (WGS) entry which is preliminary data.</text>
</comment>
<feature type="domain" description="Autophagy-related protein 13 N-terminal" evidence="3">
    <location>
        <begin position="92"/>
        <end position="199"/>
    </location>
</feature>
<dbReference type="GO" id="GO:0034497">
    <property type="term" value="P:protein localization to phagophore assembly site"/>
    <property type="evidence" value="ECO:0007669"/>
    <property type="project" value="TreeGrafter"/>
</dbReference>
<dbReference type="GeneID" id="31357673"/>
<feature type="compositionally biased region" description="Low complexity" evidence="2">
    <location>
        <begin position="358"/>
        <end position="398"/>
    </location>
</feature>
<dbReference type="InterPro" id="IPR036570">
    <property type="entry name" value="HORMA_dom_sf"/>
</dbReference>
<feature type="region of interest" description="Disordered" evidence="2">
    <location>
        <begin position="227"/>
        <end position="329"/>
    </location>
</feature>
<name>D3B1H5_HETP5</name>
<dbReference type="Gene3D" id="3.30.900.10">
    <property type="entry name" value="HORMA domain"/>
    <property type="match status" value="1"/>
</dbReference>
<protein>
    <recommendedName>
        <fullName evidence="3">Autophagy-related protein 13 N-terminal domain-containing protein</fullName>
    </recommendedName>
</protein>
<dbReference type="PANTHER" id="PTHR13430">
    <property type="match status" value="1"/>
</dbReference>
<feature type="compositionally biased region" description="Low complexity" evidence="2">
    <location>
        <begin position="406"/>
        <end position="415"/>
    </location>
</feature>
<feature type="compositionally biased region" description="Low complexity" evidence="2">
    <location>
        <begin position="506"/>
        <end position="519"/>
    </location>
</feature>
<dbReference type="AlphaFoldDB" id="D3B1H5"/>
<evidence type="ECO:0000259" key="3">
    <source>
        <dbReference type="Pfam" id="PF10033"/>
    </source>
</evidence>
<dbReference type="EMBL" id="ADBJ01000008">
    <property type="protein sequence ID" value="EFA85149.1"/>
    <property type="molecule type" value="Genomic_DNA"/>
</dbReference>
<gene>
    <name evidence="4" type="ORF">PPL_02148</name>
</gene>
<dbReference type="InterPro" id="IPR018731">
    <property type="entry name" value="Atg13_N"/>
</dbReference>
<evidence type="ECO:0000313" key="5">
    <source>
        <dbReference type="Proteomes" id="UP000001396"/>
    </source>
</evidence>
<feature type="compositionally biased region" description="Polar residues" evidence="2">
    <location>
        <begin position="471"/>
        <end position="484"/>
    </location>
</feature>
<dbReference type="PANTHER" id="PTHR13430:SF4">
    <property type="entry name" value="AUTOPHAGY-RELATED PROTEIN 13"/>
    <property type="match status" value="1"/>
</dbReference>
<feature type="compositionally biased region" description="Low complexity" evidence="2">
    <location>
        <begin position="231"/>
        <end position="288"/>
    </location>
</feature>
<evidence type="ECO:0000256" key="1">
    <source>
        <dbReference type="ARBA" id="ARBA00023006"/>
    </source>
</evidence>
<accession>D3B1H5</accession>
<dbReference type="GO" id="GO:0005829">
    <property type="term" value="C:cytosol"/>
    <property type="evidence" value="ECO:0007669"/>
    <property type="project" value="TreeGrafter"/>
</dbReference>
<reference evidence="4 5" key="1">
    <citation type="journal article" date="2011" name="Genome Res.">
        <title>Phylogeny-wide analysis of social amoeba genomes highlights ancient origins for complex intercellular communication.</title>
        <authorList>
            <person name="Heidel A.J."/>
            <person name="Lawal H.M."/>
            <person name="Felder M."/>
            <person name="Schilde C."/>
            <person name="Helps N.R."/>
            <person name="Tunggal B."/>
            <person name="Rivero F."/>
            <person name="John U."/>
            <person name="Schleicher M."/>
            <person name="Eichinger L."/>
            <person name="Platzer M."/>
            <person name="Noegel A.A."/>
            <person name="Schaap P."/>
            <person name="Gloeckner G."/>
        </authorList>
    </citation>
    <scope>NUCLEOTIDE SEQUENCE [LARGE SCALE GENOMIC DNA]</scope>
    <source>
        <strain evidence="5">ATCC 26659 / Pp 5 / PN500</strain>
    </source>
</reference>
<keyword evidence="5" id="KW-1185">Reference proteome</keyword>
<feature type="compositionally biased region" description="Low complexity" evidence="2">
    <location>
        <begin position="451"/>
        <end position="463"/>
    </location>
</feature>
<feature type="compositionally biased region" description="Low complexity" evidence="2">
    <location>
        <begin position="587"/>
        <end position="625"/>
    </location>
</feature>